<dbReference type="InterPro" id="IPR004323">
    <property type="entry name" value="Ion_tolerance_CutA"/>
</dbReference>
<comment type="similarity">
    <text evidence="1">Belongs to the CutA family.</text>
</comment>
<dbReference type="AlphaFoldDB" id="A0A9C9EKI3"/>
<accession>A0A9C9EKI3</accession>
<dbReference type="PANTHER" id="PTHR23419">
    <property type="entry name" value="DIVALENT CATION TOLERANCE CUTA-RELATED"/>
    <property type="match status" value="1"/>
</dbReference>
<gene>
    <name evidence="2" type="ORF">ENI34_00220</name>
</gene>
<name>A0A9C9EKI3_UNCW3</name>
<dbReference type="PANTHER" id="PTHR23419:SF8">
    <property type="entry name" value="FI09726P"/>
    <property type="match status" value="1"/>
</dbReference>
<dbReference type="SUPFAM" id="SSF54913">
    <property type="entry name" value="GlnB-like"/>
    <property type="match status" value="1"/>
</dbReference>
<evidence type="ECO:0000313" key="3">
    <source>
        <dbReference type="Proteomes" id="UP000885826"/>
    </source>
</evidence>
<dbReference type="GO" id="GO:0010038">
    <property type="term" value="P:response to metal ion"/>
    <property type="evidence" value="ECO:0007669"/>
    <property type="project" value="InterPro"/>
</dbReference>
<evidence type="ECO:0000256" key="1">
    <source>
        <dbReference type="ARBA" id="ARBA00010169"/>
    </source>
</evidence>
<evidence type="ECO:0000313" key="2">
    <source>
        <dbReference type="EMBL" id="HEC77550.1"/>
    </source>
</evidence>
<dbReference type="EMBL" id="DRIG01000003">
    <property type="protein sequence ID" value="HEC77550.1"/>
    <property type="molecule type" value="Genomic_DNA"/>
</dbReference>
<dbReference type="Gene3D" id="3.30.70.120">
    <property type="match status" value="1"/>
</dbReference>
<reference evidence="2" key="1">
    <citation type="journal article" date="2020" name="mSystems">
        <title>Genome- and Community-Level Interaction Insights into Carbon Utilization and Element Cycling Functions of Hydrothermarchaeota in Hydrothermal Sediment.</title>
        <authorList>
            <person name="Zhou Z."/>
            <person name="Liu Y."/>
            <person name="Xu W."/>
            <person name="Pan J."/>
            <person name="Luo Z.H."/>
            <person name="Li M."/>
        </authorList>
    </citation>
    <scope>NUCLEOTIDE SEQUENCE</scope>
    <source>
        <strain evidence="2">HyVt-388</strain>
    </source>
</reference>
<dbReference type="GO" id="GO:0005507">
    <property type="term" value="F:copper ion binding"/>
    <property type="evidence" value="ECO:0007669"/>
    <property type="project" value="TreeGrafter"/>
</dbReference>
<dbReference type="Pfam" id="PF03091">
    <property type="entry name" value="CutA1"/>
    <property type="match status" value="1"/>
</dbReference>
<organism evidence="2 3">
    <name type="scientific">candidate division WOR-3 bacterium</name>
    <dbReference type="NCBI Taxonomy" id="2052148"/>
    <lineage>
        <taxon>Bacteria</taxon>
        <taxon>Bacteria division WOR-3</taxon>
    </lineage>
</organism>
<dbReference type="Proteomes" id="UP000885826">
    <property type="component" value="Unassembled WGS sequence"/>
</dbReference>
<dbReference type="InterPro" id="IPR011322">
    <property type="entry name" value="N-reg_PII-like_a/b"/>
</dbReference>
<proteinExistence type="inferred from homology"/>
<comment type="caution">
    <text evidence="2">The sequence shown here is derived from an EMBL/GenBank/DDBJ whole genome shotgun (WGS) entry which is preliminary data.</text>
</comment>
<dbReference type="InterPro" id="IPR015867">
    <property type="entry name" value="N-reg_PII/ATP_PRibTrfase_C"/>
</dbReference>
<sequence>MKIEKIVIYTTFPDLKTAKHIINGLVKEKLAACGNIFKLQSIFTWQEKIEEESEYGAFIKTRKSHYKKVEQYIKDNHPYEVPEIISWGIQNGLDAYLDWVEKETAD</sequence>
<protein>
    <submittedName>
        <fullName evidence="2">Divalent-cation tolerance protein CutA</fullName>
    </submittedName>
</protein>